<dbReference type="SUPFAM" id="SSF52833">
    <property type="entry name" value="Thioredoxin-like"/>
    <property type="match status" value="1"/>
</dbReference>
<dbReference type="InterPro" id="IPR036249">
    <property type="entry name" value="Thioredoxin-like_sf"/>
</dbReference>
<feature type="non-terminal residue" evidence="2">
    <location>
        <position position="38"/>
    </location>
</feature>
<sequence length="38" mass="4316">MSAGKVVIVSDGEFEQTILKSEIPVMLDFWAEWCQPCK</sequence>
<dbReference type="EMBL" id="UINC01009322">
    <property type="protein sequence ID" value="SVA41819.1"/>
    <property type="molecule type" value="Genomic_DNA"/>
</dbReference>
<gene>
    <name evidence="2" type="ORF">METZ01_LOCUS94673</name>
</gene>
<proteinExistence type="predicted"/>
<evidence type="ECO:0000313" key="2">
    <source>
        <dbReference type="EMBL" id="SVA41819.1"/>
    </source>
</evidence>
<dbReference type="InterPro" id="IPR013766">
    <property type="entry name" value="Thioredoxin_domain"/>
</dbReference>
<reference evidence="2" key="1">
    <citation type="submission" date="2018-05" db="EMBL/GenBank/DDBJ databases">
        <authorList>
            <person name="Lanie J.A."/>
            <person name="Ng W.-L."/>
            <person name="Kazmierczak K.M."/>
            <person name="Andrzejewski T.M."/>
            <person name="Davidsen T.M."/>
            <person name="Wayne K.J."/>
            <person name="Tettelin H."/>
            <person name="Glass J.I."/>
            <person name="Rusch D."/>
            <person name="Podicherti R."/>
            <person name="Tsui H.-C.T."/>
            <person name="Winkler M.E."/>
        </authorList>
    </citation>
    <scope>NUCLEOTIDE SEQUENCE</scope>
</reference>
<dbReference type="Gene3D" id="3.40.30.10">
    <property type="entry name" value="Glutaredoxin"/>
    <property type="match status" value="1"/>
</dbReference>
<dbReference type="Pfam" id="PF00085">
    <property type="entry name" value="Thioredoxin"/>
    <property type="match status" value="1"/>
</dbReference>
<dbReference type="AlphaFoldDB" id="A0A381VNB7"/>
<name>A0A381VNB7_9ZZZZ</name>
<accession>A0A381VNB7</accession>
<evidence type="ECO:0000259" key="1">
    <source>
        <dbReference type="Pfam" id="PF00085"/>
    </source>
</evidence>
<feature type="domain" description="Thioredoxin" evidence="1">
    <location>
        <begin position="6"/>
        <end position="38"/>
    </location>
</feature>
<organism evidence="2">
    <name type="scientific">marine metagenome</name>
    <dbReference type="NCBI Taxonomy" id="408172"/>
    <lineage>
        <taxon>unclassified sequences</taxon>
        <taxon>metagenomes</taxon>
        <taxon>ecological metagenomes</taxon>
    </lineage>
</organism>
<protein>
    <recommendedName>
        <fullName evidence="1">Thioredoxin domain-containing protein</fullName>
    </recommendedName>
</protein>
<dbReference type="CDD" id="cd02947">
    <property type="entry name" value="TRX_family"/>
    <property type="match status" value="1"/>
</dbReference>